<comment type="caution">
    <text evidence="13">The sequence shown here is derived from an EMBL/GenBank/DDBJ whole genome shotgun (WGS) entry which is preliminary data.</text>
</comment>
<dbReference type="PATRIC" id="fig|401562.3.peg.1553"/>
<proteinExistence type="inferred from homology"/>
<accession>A0A175RMA3</accession>
<dbReference type="CDD" id="cd16913">
    <property type="entry name" value="YkuD_like"/>
    <property type="match status" value="1"/>
</dbReference>
<evidence type="ECO:0000256" key="4">
    <source>
        <dbReference type="ARBA" id="ARBA00022679"/>
    </source>
</evidence>
<dbReference type="SUPFAM" id="SSF141523">
    <property type="entry name" value="L,D-transpeptidase catalytic domain-like"/>
    <property type="match status" value="1"/>
</dbReference>
<comment type="similarity">
    <text evidence="2">Belongs to the YkuD family.</text>
</comment>
<dbReference type="GO" id="GO:0071555">
    <property type="term" value="P:cell wall organization"/>
    <property type="evidence" value="ECO:0007669"/>
    <property type="project" value="UniProtKB-UniRule"/>
</dbReference>
<evidence type="ECO:0000256" key="7">
    <source>
        <dbReference type="ARBA" id="ARBA00022984"/>
    </source>
</evidence>
<dbReference type="Proteomes" id="UP000078529">
    <property type="component" value="Unassembled WGS sequence"/>
</dbReference>
<dbReference type="InterPro" id="IPR050979">
    <property type="entry name" value="LD-transpeptidase"/>
</dbReference>
<dbReference type="GO" id="GO:0018104">
    <property type="term" value="P:peptidoglycan-protein cross-linking"/>
    <property type="evidence" value="ECO:0007669"/>
    <property type="project" value="TreeGrafter"/>
</dbReference>
<dbReference type="eggNOG" id="COG1376">
    <property type="taxonomic scope" value="Bacteria"/>
</dbReference>
<dbReference type="GO" id="GO:0005576">
    <property type="term" value="C:extracellular region"/>
    <property type="evidence" value="ECO:0007669"/>
    <property type="project" value="TreeGrafter"/>
</dbReference>
<keyword evidence="3" id="KW-0328">Glycosyltransferase</keyword>
<evidence type="ECO:0000313" key="12">
    <source>
        <dbReference type="EMBL" id="KTQ95844.1"/>
    </source>
</evidence>
<dbReference type="EMBL" id="LDQA01000045">
    <property type="protein sequence ID" value="KTR03932.1"/>
    <property type="molecule type" value="Genomic_DNA"/>
</dbReference>
<feature type="region of interest" description="Disordered" evidence="10">
    <location>
        <begin position="1"/>
        <end position="22"/>
    </location>
</feature>
<dbReference type="AlphaFoldDB" id="A0A175RMA3"/>
<keyword evidence="5" id="KW-0378">Hydrolase</keyword>
<evidence type="ECO:0000256" key="5">
    <source>
        <dbReference type="ARBA" id="ARBA00022801"/>
    </source>
</evidence>
<comment type="pathway">
    <text evidence="1 9">Cell wall biogenesis; peptidoglycan biosynthesis.</text>
</comment>
<evidence type="ECO:0000313" key="13">
    <source>
        <dbReference type="EMBL" id="KTR03932.1"/>
    </source>
</evidence>
<dbReference type="PANTHER" id="PTHR30582:SF24">
    <property type="entry name" value="L,D-TRANSPEPTIDASE ERFK_SRFK-RELATED"/>
    <property type="match status" value="1"/>
</dbReference>
<protein>
    <recommendedName>
        <fullName evidence="11">L,D-TPase catalytic domain-containing protein</fullName>
    </recommendedName>
</protein>
<gene>
    <name evidence="12" type="ORF">NS226_10390</name>
    <name evidence="13" type="ORF">NS365_17145</name>
</gene>
<dbReference type="PROSITE" id="PS52029">
    <property type="entry name" value="LD_TPASE"/>
    <property type="match status" value="1"/>
</dbReference>
<dbReference type="FunFam" id="2.40.440.10:FF:000002">
    <property type="entry name" value="L,D-transpeptidase ErfK/SrfK"/>
    <property type="match status" value="1"/>
</dbReference>
<evidence type="ECO:0000256" key="9">
    <source>
        <dbReference type="PROSITE-ProRule" id="PRU01373"/>
    </source>
</evidence>
<dbReference type="Gene3D" id="2.40.440.10">
    <property type="entry name" value="L,D-transpeptidase catalytic domain-like"/>
    <property type="match status" value="1"/>
</dbReference>
<evidence type="ECO:0000256" key="1">
    <source>
        <dbReference type="ARBA" id="ARBA00004752"/>
    </source>
</evidence>
<feature type="domain" description="L,D-TPase catalytic" evidence="11">
    <location>
        <begin position="52"/>
        <end position="189"/>
    </location>
</feature>
<keyword evidence="7 9" id="KW-0573">Peptidoglycan synthesis</keyword>
<dbReference type="InterPro" id="IPR005490">
    <property type="entry name" value="LD_TPept_cat_dom"/>
</dbReference>
<dbReference type="UniPathway" id="UPA00219"/>
<evidence type="ECO:0000256" key="8">
    <source>
        <dbReference type="ARBA" id="ARBA00023316"/>
    </source>
</evidence>
<feature type="active site" description="Nucleophile" evidence="9">
    <location>
        <position position="165"/>
    </location>
</feature>
<dbReference type="InterPro" id="IPR038063">
    <property type="entry name" value="Transpep_catalytic_dom"/>
</dbReference>
<organism evidence="13 15">
    <name type="scientific">Aureimonas ureilytica</name>
    <dbReference type="NCBI Taxonomy" id="401562"/>
    <lineage>
        <taxon>Bacteria</taxon>
        <taxon>Pseudomonadati</taxon>
        <taxon>Pseudomonadota</taxon>
        <taxon>Alphaproteobacteria</taxon>
        <taxon>Hyphomicrobiales</taxon>
        <taxon>Aurantimonadaceae</taxon>
        <taxon>Aureimonas</taxon>
    </lineage>
</organism>
<name>A0A175RMA3_9HYPH</name>
<evidence type="ECO:0000259" key="11">
    <source>
        <dbReference type="PROSITE" id="PS52029"/>
    </source>
</evidence>
<keyword evidence="8 9" id="KW-0961">Cell wall biogenesis/degradation</keyword>
<evidence type="ECO:0000256" key="3">
    <source>
        <dbReference type="ARBA" id="ARBA00022676"/>
    </source>
</evidence>
<dbReference type="PANTHER" id="PTHR30582">
    <property type="entry name" value="L,D-TRANSPEPTIDASE"/>
    <property type="match status" value="1"/>
</dbReference>
<evidence type="ECO:0000313" key="14">
    <source>
        <dbReference type="Proteomes" id="UP000078272"/>
    </source>
</evidence>
<evidence type="ECO:0000256" key="10">
    <source>
        <dbReference type="SAM" id="MobiDB-lite"/>
    </source>
</evidence>
<evidence type="ECO:0000313" key="15">
    <source>
        <dbReference type="Proteomes" id="UP000078529"/>
    </source>
</evidence>
<dbReference type="Proteomes" id="UP000078272">
    <property type="component" value="Unassembled WGS sequence"/>
</dbReference>
<sequence>MRGGGANATVPSAGATLGRAPVRVARQPQAMRPVDPRFKRQTVRISTQEKPGTIIIDTDRKFLYFVEPGGMATRYGVGVGKEGFAWGGTMKIGRKAEWPGWTPPATMVARERAKGHILPAYMAGGPDNPLGARAMYLYRGGGDSMFRIHGTNQPWTIGLNMSSGCIRMMNEDVTHLYSRADRGTKVIVLGPGQSGSGVYAEAGTVRQPGRGLLASVFGG</sequence>
<keyword evidence="4" id="KW-0808">Transferase</keyword>
<dbReference type="GO" id="GO:0071972">
    <property type="term" value="F:peptidoglycan L,D-transpeptidase activity"/>
    <property type="evidence" value="ECO:0007669"/>
    <property type="project" value="TreeGrafter"/>
</dbReference>
<dbReference type="Pfam" id="PF03734">
    <property type="entry name" value="YkuD"/>
    <property type="match status" value="1"/>
</dbReference>
<feature type="active site" description="Proton donor/acceptor" evidence="9">
    <location>
        <position position="149"/>
    </location>
</feature>
<reference evidence="14 15" key="1">
    <citation type="journal article" date="2016" name="Front. Microbiol.">
        <title>Genomic Resource of Rice Seed Associated Bacteria.</title>
        <authorList>
            <person name="Midha S."/>
            <person name="Bansal K."/>
            <person name="Sharma S."/>
            <person name="Kumar N."/>
            <person name="Patil P.P."/>
            <person name="Chaudhry V."/>
            <person name="Patil P.B."/>
        </authorList>
    </citation>
    <scope>NUCLEOTIDE SEQUENCE [LARGE SCALE GENOMIC DNA]</scope>
    <source>
        <strain evidence="12 14">NS226</strain>
        <strain evidence="13 15">NS365</strain>
    </source>
</reference>
<keyword evidence="6 9" id="KW-0133">Cell shape</keyword>
<dbReference type="GO" id="GO:0008360">
    <property type="term" value="P:regulation of cell shape"/>
    <property type="evidence" value="ECO:0007669"/>
    <property type="project" value="UniProtKB-UniRule"/>
</dbReference>
<evidence type="ECO:0000256" key="2">
    <source>
        <dbReference type="ARBA" id="ARBA00005992"/>
    </source>
</evidence>
<dbReference type="STRING" id="401562.NS365_17145"/>
<keyword evidence="15" id="KW-1185">Reference proteome</keyword>
<dbReference type="GO" id="GO:0016757">
    <property type="term" value="F:glycosyltransferase activity"/>
    <property type="evidence" value="ECO:0007669"/>
    <property type="project" value="UniProtKB-KW"/>
</dbReference>
<evidence type="ECO:0000256" key="6">
    <source>
        <dbReference type="ARBA" id="ARBA00022960"/>
    </source>
</evidence>
<dbReference type="EMBL" id="LDPZ01000020">
    <property type="protein sequence ID" value="KTQ95844.1"/>
    <property type="molecule type" value="Genomic_DNA"/>
</dbReference>